<gene>
    <name evidence="1" type="ORF">SAMN02982919_00821</name>
</gene>
<dbReference type="Gene3D" id="3.40.50.80">
    <property type="entry name" value="Nucleotide-binding domain of ferredoxin-NADP reductase (FNR) module"/>
    <property type="match status" value="1"/>
</dbReference>
<protein>
    <submittedName>
        <fullName evidence="1">Uncharacterized protein</fullName>
    </submittedName>
</protein>
<dbReference type="InterPro" id="IPR039261">
    <property type="entry name" value="FNR_nucleotide-bd"/>
</dbReference>
<sequence>MLLSTGPKKLDATKWCRHEKYPTQSKIDLFHSTAVYEDQAIALLAQAAQAANVRLRVLWDQRDANVWFCGPAGFGKALCQDLIALGWPAHRFHQELFAMC</sequence>
<dbReference type="EMBL" id="FOGD01000002">
    <property type="protein sequence ID" value="SEQ62157.1"/>
    <property type="molecule type" value="Genomic_DNA"/>
</dbReference>
<dbReference type="Proteomes" id="UP000199766">
    <property type="component" value="Unassembled WGS sequence"/>
</dbReference>
<accession>A0A1H9HIM4</accession>
<keyword evidence="2" id="KW-1185">Reference proteome</keyword>
<name>A0A1H9HIM4_9BURK</name>
<dbReference type="STRING" id="180197.SAMN02982919_00821"/>
<proteinExistence type="predicted"/>
<reference evidence="1 2" key="1">
    <citation type="submission" date="2016-10" db="EMBL/GenBank/DDBJ databases">
        <authorList>
            <person name="de Groot N.N."/>
        </authorList>
    </citation>
    <scope>NUCLEOTIDE SEQUENCE [LARGE SCALE GENOMIC DNA]</scope>
    <source>
        <strain evidence="1 2">ATCC 35958</strain>
    </source>
</reference>
<dbReference type="SUPFAM" id="SSF52343">
    <property type="entry name" value="Ferredoxin reductase-like, C-terminal NADP-linked domain"/>
    <property type="match status" value="1"/>
</dbReference>
<evidence type="ECO:0000313" key="2">
    <source>
        <dbReference type="Proteomes" id="UP000199766"/>
    </source>
</evidence>
<dbReference type="AlphaFoldDB" id="A0A1H9HIM4"/>
<evidence type="ECO:0000313" key="1">
    <source>
        <dbReference type="EMBL" id="SEQ62157.1"/>
    </source>
</evidence>
<organism evidence="1 2">
    <name type="scientific">Giesbergeria anulus</name>
    <dbReference type="NCBI Taxonomy" id="180197"/>
    <lineage>
        <taxon>Bacteria</taxon>
        <taxon>Pseudomonadati</taxon>
        <taxon>Pseudomonadota</taxon>
        <taxon>Betaproteobacteria</taxon>
        <taxon>Burkholderiales</taxon>
        <taxon>Comamonadaceae</taxon>
        <taxon>Giesbergeria</taxon>
    </lineage>
</organism>